<sequence>MASKVLPPSKPLIYLGPEDYSDAGRFLDPQIHRLVVSQDYTPTIIKFYYHSPDTVKKPITMLPHRPLSTASSTHTNTFTTIPLQTSSPKLTSQQLPPSPNLSPLTQE</sequence>
<evidence type="ECO:0000313" key="2">
    <source>
        <dbReference type="EMBL" id="MBW0587687.1"/>
    </source>
</evidence>
<comment type="caution">
    <text evidence="2">The sequence shown here is derived from an EMBL/GenBank/DDBJ whole genome shotgun (WGS) entry which is preliminary data.</text>
</comment>
<feature type="compositionally biased region" description="Low complexity" evidence="1">
    <location>
        <begin position="68"/>
        <end position="80"/>
    </location>
</feature>
<organism evidence="2 3">
    <name type="scientific">Austropuccinia psidii MF-1</name>
    <dbReference type="NCBI Taxonomy" id="1389203"/>
    <lineage>
        <taxon>Eukaryota</taxon>
        <taxon>Fungi</taxon>
        <taxon>Dikarya</taxon>
        <taxon>Basidiomycota</taxon>
        <taxon>Pucciniomycotina</taxon>
        <taxon>Pucciniomycetes</taxon>
        <taxon>Pucciniales</taxon>
        <taxon>Sphaerophragmiaceae</taxon>
        <taxon>Austropuccinia</taxon>
    </lineage>
</organism>
<dbReference type="AlphaFoldDB" id="A0A9Q3KXW0"/>
<keyword evidence="3" id="KW-1185">Reference proteome</keyword>
<feature type="compositionally biased region" description="Low complexity" evidence="1">
    <location>
        <begin position="90"/>
        <end position="107"/>
    </location>
</feature>
<dbReference type="Proteomes" id="UP000765509">
    <property type="component" value="Unassembled WGS sequence"/>
</dbReference>
<evidence type="ECO:0000313" key="3">
    <source>
        <dbReference type="Proteomes" id="UP000765509"/>
    </source>
</evidence>
<name>A0A9Q3KXW0_9BASI</name>
<evidence type="ECO:0000256" key="1">
    <source>
        <dbReference type="SAM" id="MobiDB-lite"/>
    </source>
</evidence>
<proteinExistence type="predicted"/>
<feature type="region of interest" description="Disordered" evidence="1">
    <location>
        <begin position="66"/>
        <end position="107"/>
    </location>
</feature>
<reference evidence="2" key="1">
    <citation type="submission" date="2021-03" db="EMBL/GenBank/DDBJ databases">
        <title>Draft genome sequence of rust myrtle Austropuccinia psidii MF-1, a brazilian biotype.</title>
        <authorList>
            <person name="Quecine M.C."/>
            <person name="Pachon D.M.R."/>
            <person name="Bonatelli M.L."/>
            <person name="Correr F.H."/>
            <person name="Franceschini L.M."/>
            <person name="Leite T.F."/>
            <person name="Margarido G.R.A."/>
            <person name="Almeida C.A."/>
            <person name="Ferrarezi J.A."/>
            <person name="Labate C.A."/>
        </authorList>
    </citation>
    <scope>NUCLEOTIDE SEQUENCE</scope>
    <source>
        <strain evidence="2">MF-1</strain>
    </source>
</reference>
<accession>A0A9Q3KXW0</accession>
<protein>
    <submittedName>
        <fullName evidence="2">Uncharacterized protein</fullName>
    </submittedName>
</protein>
<gene>
    <name evidence="2" type="ORF">O181_127402</name>
</gene>
<dbReference type="EMBL" id="AVOT02127981">
    <property type="protein sequence ID" value="MBW0587687.1"/>
    <property type="molecule type" value="Genomic_DNA"/>
</dbReference>